<name>A0A2X2K0A9_STAAU</name>
<dbReference type="InterPro" id="IPR006427">
    <property type="entry name" value="Portal_HK97"/>
</dbReference>
<reference evidence="1 2" key="1">
    <citation type="submission" date="2018-06" db="EMBL/GenBank/DDBJ databases">
        <authorList>
            <consortium name="Pathogen Informatics"/>
            <person name="Doyle S."/>
        </authorList>
    </citation>
    <scope>NUCLEOTIDE SEQUENCE [LARGE SCALE GENOMIC DNA]</scope>
    <source>
        <strain evidence="1 2">NCTC7878</strain>
    </source>
</reference>
<dbReference type="Proteomes" id="UP000249913">
    <property type="component" value="Unassembled WGS sequence"/>
</dbReference>
<dbReference type="Pfam" id="PF04860">
    <property type="entry name" value="Phage_portal"/>
    <property type="match status" value="1"/>
</dbReference>
<accession>A0A2X2K0A9</accession>
<evidence type="ECO:0000313" key="1">
    <source>
        <dbReference type="EMBL" id="SPZ99552.1"/>
    </source>
</evidence>
<dbReference type="EMBL" id="UAUX01000010">
    <property type="protein sequence ID" value="SPZ99552.1"/>
    <property type="molecule type" value="Genomic_DNA"/>
</dbReference>
<dbReference type="AlphaFoldDB" id="A0A2X2K0A9"/>
<evidence type="ECO:0000313" key="2">
    <source>
        <dbReference type="Proteomes" id="UP000249913"/>
    </source>
</evidence>
<protein>
    <submittedName>
        <fullName evidence="1">Portal protein, phage associated</fullName>
    </submittedName>
</protein>
<gene>
    <name evidence="1" type="ORF">NCTC7878_02690</name>
</gene>
<organism evidence="1 2">
    <name type="scientific">Staphylococcus aureus</name>
    <dbReference type="NCBI Taxonomy" id="1280"/>
    <lineage>
        <taxon>Bacteria</taxon>
        <taxon>Bacillati</taxon>
        <taxon>Bacillota</taxon>
        <taxon>Bacilli</taxon>
        <taxon>Bacillales</taxon>
        <taxon>Staphylococcaceae</taxon>
        <taxon>Staphylococcus</taxon>
    </lineage>
</organism>
<dbReference type="NCBIfam" id="TIGR01537">
    <property type="entry name" value="portal_HK97"/>
    <property type="match status" value="1"/>
</dbReference>
<proteinExistence type="predicted"/>
<sequence length="163" mass="18637">MVESLFEDYGKIFGRMIGAQLKNYQIRGILKSASSAYDEKNIEKLQAFTNKLFNTFNKNQLAIAPLIEGFDYEELSNGGKNSNMPFSELSELMRDAIKNVALMIGIPPGLIYGETADLEKNTLVFEKFCLTPLLKKIQNELNAKTHNTKHVFERYKNRNCRCE</sequence>
<dbReference type="InterPro" id="IPR006944">
    <property type="entry name" value="Phage/GTA_portal"/>
</dbReference>